<organism evidence="1 2">
    <name type="scientific">Metabacillus sediminis</name>
    <dbReference type="NCBI Taxonomy" id="3117746"/>
    <lineage>
        <taxon>Bacteria</taxon>
        <taxon>Bacillati</taxon>
        <taxon>Bacillota</taxon>
        <taxon>Bacilli</taxon>
        <taxon>Bacillales</taxon>
        <taxon>Bacillaceae</taxon>
        <taxon>Metabacillus</taxon>
    </lineage>
</organism>
<dbReference type="EMBL" id="CP147407">
    <property type="protein sequence ID" value="WXB98225.1"/>
    <property type="molecule type" value="Genomic_DNA"/>
</dbReference>
<dbReference type="Proteomes" id="UP001377337">
    <property type="component" value="Chromosome"/>
</dbReference>
<evidence type="ECO:0000313" key="2">
    <source>
        <dbReference type="Proteomes" id="UP001377337"/>
    </source>
</evidence>
<gene>
    <name evidence="1" type="ORF">WCV65_07035</name>
</gene>
<reference evidence="1 2" key="1">
    <citation type="submission" date="2024-02" db="EMBL/GenBank/DDBJ databases">
        <title>Seven novel Bacillus-like species.</title>
        <authorList>
            <person name="Liu G."/>
        </authorList>
    </citation>
    <scope>NUCLEOTIDE SEQUENCE [LARGE SCALE GENOMIC DNA]</scope>
    <source>
        <strain evidence="1 2">FJAT-52054</strain>
    </source>
</reference>
<evidence type="ECO:0000313" key="1">
    <source>
        <dbReference type="EMBL" id="WXB98225.1"/>
    </source>
</evidence>
<dbReference type="RefSeq" id="WP_338781148.1">
    <property type="nucleotide sequence ID" value="NZ_CP147407.1"/>
</dbReference>
<keyword evidence="2" id="KW-1185">Reference proteome</keyword>
<protein>
    <submittedName>
        <fullName evidence="1">Uncharacterized protein</fullName>
    </submittedName>
</protein>
<accession>A0ABZ2NLX6</accession>
<proteinExistence type="predicted"/>
<sequence>MIDKKYELFKAFPAELEEDVSKVLSVLEATNKLRFSHCFKVNFRGSKLFIPERIYYNEPYLSSYSLLTDRQQAILNCLFTRHENGFIRENHVRKMMDQTSTYNWNVPYLIRLTGEYVLEILEVIKDNINHLDKREIKSFISENKRFYNTIESQVVSYWDCYYRSKYPEKRDYVGFKIIHYFNS</sequence>
<name>A0ABZ2NLX6_9BACI</name>